<dbReference type="InterPro" id="IPR050127">
    <property type="entry name" value="Serine_Proteases_S1"/>
</dbReference>
<dbReference type="InterPro" id="IPR009003">
    <property type="entry name" value="Peptidase_S1_PA"/>
</dbReference>
<comment type="caution">
    <text evidence="9">The sequence shown here is derived from an EMBL/GenBank/DDBJ whole genome shotgun (WGS) entry which is preliminary data.</text>
</comment>
<dbReference type="InterPro" id="IPR001314">
    <property type="entry name" value="Peptidase_S1A"/>
</dbReference>
<feature type="chain" id="PRO_5043506236" description="Peptidase S1 domain-containing protein" evidence="7">
    <location>
        <begin position="18"/>
        <end position="335"/>
    </location>
</feature>
<dbReference type="InterPro" id="IPR043504">
    <property type="entry name" value="Peptidase_S1_PA_chymotrypsin"/>
</dbReference>
<feature type="signal peptide" evidence="7">
    <location>
        <begin position="1"/>
        <end position="17"/>
    </location>
</feature>
<dbReference type="InterPro" id="IPR033116">
    <property type="entry name" value="TRYPSIN_SER"/>
</dbReference>
<dbReference type="PROSITE" id="PS50240">
    <property type="entry name" value="TRYPSIN_DOM"/>
    <property type="match status" value="1"/>
</dbReference>
<organism evidence="9 10">
    <name type="scientific">Meganyctiphanes norvegica</name>
    <name type="common">Northern krill</name>
    <name type="synonym">Thysanopoda norvegica</name>
    <dbReference type="NCBI Taxonomy" id="48144"/>
    <lineage>
        <taxon>Eukaryota</taxon>
        <taxon>Metazoa</taxon>
        <taxon>Ecdysozoa</taxon>
        <taxon>Arthropoda</taxon>
        <taxon>Crustacea</taxon>
        <taxon>Multicrustacea</taxon>
        <taxon>Malacostraca</taxon>
        <taxon>Eumalacostraca</taxon>
        <taxon>Eucarida</taxon>
        <taxon>Euphausiacea</taxon>
        <taxon>Euphausiidae</taxon>
        <taxon>Meganyctiphanes</taxon>
    </lineage>
</organism>
<evidence type="ECO:0000256" key="5">
    <source>
        <dbReference type="ARBA" id="ARBA00022825"/>
    </source>
</evidence>
<keyword evidence="4" id="KW-0378">Hydrolase</keyword>
<evidence type="ECO:0000313" key="10">
    <source>
        <dbReference type="Proteomes" id="UP001497623"/>
    </source>
</evidence>
<keyword evidence="6" id="KW-1015">Disulfide bond</keyword>
<dbReference type="Pfam" id="PF00089">
    <property type="entry name" value="Trypsin"/>
    <property type="match status" value="1"/>
</dbReference>
<dbReference type="GO" id="GO:0005615">
    <property type="term" value="C:extracellular space"/>
    <property type="evidence" value="ECO:0007669"/>
    <property type="project" value="TreeGrafter"/>
</dbReference>
<dbReference type="SMART" id="SM00020">
    <property type="entry name" value="Tryp_SPc"/>
    <property type="match status" value="1"/>
</dbReference>
<dbReference type="FunFam" id="2.40.10.10:FF:000010">
    <property type="entry name" value="Kallikrein related peptidase 11"/>
    <property type="match status" value="1"/>
</dbReference>
<dbReference type="PRINTS" id="PR00722">
    <property type="entry name" value="CHYMOTRYPSIN"/>
</dbReference>
<dbReference type="PROSITE" id="PS00135">
    <property type="entry name" value="TRYPSIN_SER"/>
    <property type="match status" value="1"/>
</dbReference>
<keyword evidence="7" id="KW-0732">Signal</keyword>
<evidence type="ECO:0000256" key="6">
    <source>
        <dbReference type="ARBA" id="ARBA00023157"/>
    </source>
</evidence>
<comment type="subcellular location">
    <subcellularLocation>
        <location evidence="1">Secreted</location>
    </subcellularLocation>
</comment>
<dbReference type="SUPFAM" id="SSF50494">
    <property type="entry name" value="Trypsin-like serine proteases"/>
    <property type="match status" value="1"/>
</dbReference>
<gene>
    <name evidence="9" type="ORF">MNOR_LOCUS39023</name>
</gene>
<dbReference type="InterPro" id="IPR001254">
    <property type="entry name" value="Trypsin_dom"/>
</dbReference>
<evidence type="ECO:0000259" key="8">
    <source>
        <dbReference type="PROSITE" id="PS50240"/>
    </source>
</evidence>
<evidence type="ECO:0000256" key="4">
    <source>
        <dbReference type="ARBA" id="ARBA00022801"/>
    </source>
</evidence>
<proteinExistence type="predicted"/>
<keyword evidence="3" id="KW-0645">Protease</keyword>
<dbReference type="PANTHER" id="PTHR24264">
    <property type="entry name" value="TRYPSIN-RELATED"/>
    <property type="match status" value="1"/>
</dbReference>
<evidence type="ECO:0000313" key="9">
    <source>
        <dbReference type="EMBL" id="CAL4220019.1"/>
    </source>
</evidence>
<evidence type="ECO:0000256" key="1">
    <source>
        <dbReference type="ARBA" id="ARBA00004613"/>
    </source>
</evidence>
<feature type="domain" description="Peptidase S1" evidence="8">
    <location>
        <begin position="143"/>
        <end position="297"/>
    </location>
</feature>
<dbReference type="AlphaFoldDB" id="A0AAV2SP45"/>
<evidence type="ECO:0000256" key="3">
    <source>
        <dbReference type="ARBA" id="ARBA00022670"/>
    </source>
</evidence>
<dbReference type="PANTHER" id="PTHR24264:SF65">
    <property type="entry name" value="SRCR DOMAIN-CONTAINING PROTEIN"/>
    <property type="match status" value="1"/>
</dbReference>
<dbReference type="Proteomes" id="UP001497623">
    <property type="component" value="Unassembled WGS sequence"/>
</dbReference>
<accession>A0AAV2SP45</accession>
<feature type="non-terminal residue" evidence="9">
    <location>
        <position position="335"/>
    </location>
</feature>
<sequence length="335" mass="37027">MVERVFNLLLALWTCFCARDRTSDISQKPSALKEGRPAHLLLRSQIRASQIAITGPKGQRKIIGLMNQPQLMGWPRWTARILRFQRIYSSAAQLVQRASSQIVGLMVEPQLTGYSGGLYSWHMDRVFIKTFTPQESTRTDRFNYHNYDNDIALVILGESVDFPSLDNVEPASLPTSDYDNEDYVNDIVLISGWGTIIPGNTAKPNTLQAAEVQIFSEDACKKSYGRRFSDNMICAGVETYTKDSCQGDSGGPLVLQEESTNTLLGITSWGSGCAQQGYPGVYTKVSNYISWIEDKACSSNACFVSHVKSNTNNTAIATTSGYLLPCALVSVTRES</sequence>
<keyword evidence="2" id="KW-0964">Secreted</keyword>
<evidence type="ECO:0000256" key="2">
    <source>
        <dbReference type="ARBA" id="ARBA00022525"/>
    </source>
</evidence>
<dbReference type="GO" id="GO:0006508">
    <property type="term" value="P:proteolysis"/>
    <property type="evidence" value="ECO:0007669"/>
    <property type="project" value="UniProtKB-KW"/>
</dbReference>
<dbReference type="EMBL" id="CAXKWB010095811">
    <property type="protein sequence ID" value="CAL4220019.1"/>
    <property type="molecule type" value="Genomic_DNA"/>
</dbReference>
<dbReference type="CDD" id="cd00190">
    <property type="entry name" value="Tryp_SPc"/>
    <property type="match status" value="1"/>
</dbReference>
<name>A0AAV2SP45_MEGNR</name>
<protein>
    <recommendedName>
        <fullName evidence="8">Peptidase S1 domain-containing protein</fullName>
    </recommendedName>
</protein>
<dbReference type="GO" id="GO:0004252">
    <property type="term" value="F:serine-type endopeptidase activity"/>
    <property type="evidence" value="ECO:0007669"/>
    <property type="project" value="InterPro"/>
</dbReference>
<evidence type="ECO:0000256" key="7">
    <source>
        <dbReference type="SAM" id="SignalP"/>
    </source>
</evidence>
<keyword evidence="10" id="KW-1185">Reference proteome</keyword>
<keyword evidence="5" id="KW-0720">Serine protease</keyword>
<reference evidence="9 10" key="1">
    <citation type="submission" date="2024-05" db="EMBL/GenBank/DDBJ databases">
        <authorList>
            <person name="Wallberg A."/>
        </authorList>
    </citation>
    <scope>NUCLEOTIDE SEQUENCE [LARGE SCALE GENOMIC DNA]</scope>
</reference>
<dbReference type="Gene3D" id="2.40.10.10">
    <property type="entry name" value="Trypsin-like serine proteases"/>
    <property type="match status" value="1"/>
</dbReference>